<sequence length="662" mass="78347">MCKLVDNSLLFQHGFPSNMQLEGLNQKCLSAVRFRKSNTASVDDNQFTVLFKDESGQTITVPKLLPNFPEDKRVAMLEEQPVISQPVETKLHSVDFVSVFLESIEKENTYYHKYLAELIRQETVQCYERGKLLADIRMFYKNLIESLLIRFSNLYTELFCQELLCRQVSCLNEKYINETNSIFQRMQTISESNEAYKSEEKELETKFKSKLSEVSMEEYLLNEFKHCYENQRKFLQNRLEDMKSDYKLWNSSLKLLNYHIFSQLSISHESNVSNLAQICFDLQQTVEIWGFIGVWLVESLKLYDTMIMSKIDKLIQNDWYIRIESVVSELNARDEQCELRTINECLDLFNGECILNIEEKLAQIEHIQINWFEMFYQSSHYDELMSDDSINYEKEMTIQLQKELNNILNDSRFHLQGEDGIVQYLTKFLRSIEDFIQFIQVNTIDNENEKIANNYASSELQIKISSNVEQNNQKLWKLYSNYWMLIMKNNLNCQYQTYNDELKQSCLVDSIDEEYGKSDQWRIVFEDSSSKAYTDISKQSIIRYLQTKDWTIRESLLADIHDGQPVENTNDKEFTIDLSKHLLQTNLASSALLKQYEYTQLIGKIETETIEYEKETVLIEKQWIHLCNTIEFLQQQLNVKQDELKSLEDILHVKTEVIDEQL</sequence>
<dbReference type="PANTHER" id="PTHR23052">
    <property type="entry name" value="AXONEMAL DYNEIN LIGHT CHAIN DOMAIN-CONTAINING PROTEIN 1"/>
    <property type="match status" value="1"/>
</dbReference>
<name>A0A4Z2CQD8_SCHJA</name>
<evidence type="ECO:0000313" key="2">
    <source>
        <dbReference type="EMBL" id="TNN06436.1"/>
    </source>
</evidence>
<proteinExistence type="predicted"/>
<dbReference type="AlphaFoldDB" id="A0A4Z2CQD8"/>
<accession>A0A4Z2CQD8</accession>
<evidence type="ECO:0000313" key="3">
    <source>
        <dbReference type="Proteomes" id="UP000311919"/>
    </source>
</evidence>
<dbReference type="InterPro" id="IPR052845">
    <property type="entry name" value="Axonemal_dynein_LC_domain"/>
</dbReference>
<keyword evidence="1" id="KW-0175">Coiled coil</keyword>
<dbReference type="OrthoDB" id="1927454at2759"/>
<feature type="coiled-coil region" evidence="1">
    <location>
        <begin position="186"/>
        <end position="245"/>
    </location>
</feature>
<gene>
    <name evidence="2" type="ORF">EWB00_008379</name>
</gene>
<keyword evidence="3" id="KW-1185">Reference proteome</keyword>
<dbReference type="EMBL" id="SKCS01000464">
    <property type="protein sequence ID" value="TNN06436.1"/>
    <property type="molecule type" value="Genomic_DNA"/>
</dbReference>
<comment type="caution">
    <text evidence="2">The sequence shown here is derived from an EMBL/GenBank/DDBJ whole genome shotgun (WGS) entry which is preliminary data.</text>
</comment>
<evidence type="ECO:0000256" key="1">
    <source>
        <dbReference type="SAM" id="Coils"/>
    </source>
</evidence>
<dbReference type="PANTHER" id="PTHR23052:SF1">
    <property type="entry name" value="AXONEMAL DYNEIN LIGHT CHAIN DOMAIN-CONTAINING PROTEIN 1"/>
    <property type="match status" value="1"/>
</dbReference>
<organism evidence="2 3">
    <name type="scientific">Schistosoma japonicum</name>
    <name type="common">Blood fluke</name>
    <dbReference type="NCBI Taxonomy" id="6182"/>
    <lineage>
        <taxon>Eukaryota</taxon>
        <taxon>Metazoa</taxon>
        <taxon>Spiralia</taxon>
        <taxon>Lophotrochozoa</taxon>
        <taxon>Platyhelminthes</taxon>
        <taxon>Trematoda</taxon>
        <taxon>Digenea</taxon>
        <taxon>Strigeidida</taxon>
        <taxon>Schistosomatoidea</taxon>
        <taxon>Schistosomatidae</taxon>
        <taxon>Schistosoma</taxon>
    </lineage>
</organism>
<reference evidence="2 3" key="1">
    <citation type="submission" date="2019-03" db="EMBL/GenBank/DDBJ databases">
        <title>An improved genome assembly of the fluke Schistosoma japonicum.</title>
        <authorList>
            <person name="Hu W."/>
            <person name="Luo F."/>
            <person name="Yin M."/>
            <person name="Mo X."/>
            <person name="Sun C."/>
            <person name="Wu Q."/>
            <person name="Zhu B."/>
            <person name="Xiang M."/>
            <person name="Wang J."/>
            <person name="Wang Y."/>
            <person name="Zhang T."/>
            <person name="Xu B."/>
            <person name="Zheng H."/>
            <person name="Feng Z."/>
        </authorList>
    </citation>
    <scope>NUCLEOTIDE SEQUENCE [LARGE SCALE GENOMIC DNA]</scope>
    <source>
        <strain evidence="2">HuSjv2</strain>
        <tissue evidence="2">Worms</tissue>
    </source>
</reference>
<protein>
    <submittedName>
        <fullName evidence="2">Axonemal dynein light chain domain-containing protein</fullName>
    </submittedName>
</protein>
<dbReference type="Proteomes" id="UP000311919">
    <property type="component" value="Unassembled WGS sequence"/>
</dbReference>